<feature type="domain" description="SRCR" evidence="5">
    <location>
        <begin position="166"/>
        <end position="286"/>
    </location>
</feature>
<feature type="compositionally biased region" description="Low complexity" evidence="2">
    <location>
        <begin position="2008"/>
        <end position="2023"/>
    </location>
</feature>
<feature type="compositionally biased region" description="Low complexity" evidence="2">
    <location>
        <begin position="1510"/>
        <end position="1519"/>
    </location>
</feature>
<dbReference type="PANTHER" id="PTHR22803">
    <property type="entry name" value="MANNOSE, PHOSPHOLIPASE, LECTIN RECEPTOR RELATED"/>
    <property type="match status" value="1"/>
</dbReference>
<dbReference type="Pfam" id="PF00059">
    <property type="entry name" value="Lectin_C"/>
    <property type="match status" value="1"/>
</dbReference>
<dbReference type="PROSITE" id="PS00420">
    <property type="entry name" value="SRCR_1"/>
    <property type="match status" value="1"/>
</dbReference>
<evidence type="ECO:0000313" key="8">
    <source>
        <dbReference type="Proteomes" id="UP000612055"/>
    </source>
</evidence>
<dbReference type="Proteomes" id="UP000612055">
    <property type="component" value="Unassembled WGS sequence"/>
</dbReference>
<feature type="chain" id="PRO_5032999360" description="Chitinase" evidence="3">
    <location>
        <begin position="24"/>
        <end position="2023"/>
    </location>
</feature>
<dbReference type="InterPro" id="IPR016187">
    <property type="entry name" value="CTDL_fold"/>
</dbReference>
<reference evidence="7" key="1">
    <citation type="journal article" date="2020" name="bioRxiv">
        <title>Comparative genomics of Chlamydomonas.</title>
        <authorList>
            <person name="Craig R.J."/>
            <person name="Hasan A.R."/>
            <person name="Ness R.W."/>
            <person name="Keightley P.D."/>
        </authorList>
    </citation>
    <scope>NUCLEOTIDE SEQUENCE</scope>
    <source>
        <strain evidence="7">CCAP 11/70</strain>
    </source>
</reference>
<dbReference type="EMBL" id="JAEHOE010000090">
    <property type="protein sequence ID" value="KAG2487945.1"/>
    <property type="molecule type" value="Genomic_DNA"/>
</dbReference>
<dbReference type="Gene3D" id="3.20.20.80">
    <property type="entry name" value="Glycosidases"/>
    <property type="match status" value="1"/>
</dbReference>
<feature type="region of interest" description="Disordered" evidence="2">
    <location>
        <begin position="1472"/>
        <end position="1519"/>
    </location>
</feature>
<dbReference type="SMART" id="SM00636">
    <property type="entry name" value="Glyco_18"/>
    <property type="match status" value="1"/>
</dbReference>
<feature type="domain" description="C-type lectin" evidence="4">
    <location>
        <begin position="1364"/>
        <end position="1465"/>
    </location>
</feature>
<dbReference type="Pfam" id="PF00704">
    <property type="entry name" value="Glyco_hydro_18"/>
    <property type="match status" value="1"/>
</dbReference>
<keyword evidence="8" id="KW-1185">Reference proteome</keyword>
<evidence type="ECO:0000259" key="5">
    <source>
        <dbReference type="PROSITE" id="PS50287"/>
    </source>
</evidence>
<sequence>MLRRRERLLLLLAAFLLAASVEGQVRYNLTLVNDHSSRFEGRVDATPSTGGTTIGICSDGFDDRDALVICRQLGLPTARASAVYQAWQQYRIASWTDIASSLTNAQLLAALVSEPPVFLTKLACKGTEASINDCDRVILNSGSALAAGCNNALSVGVKCFEKDNTLRLMTSSAALNSTSGTLSAGRLEIWLNSGWGLVGAAGFDALDARLACRDMELPFAGAVIVPNAQAVFGAAPASTPLLVDNVECTAEYEYMGTCPRNGAPKPGPFVGLRCQPEAYAVRLVDGPHPSEGRLEAFVGGRWGTVCNVDFDISVVYAVCTQIGFSTQEQWGPSFRTYTGSSPRPPSSPVLFRVRRCSDKAYHLLDCSEKNTTFNGACSASTDVYVKCYASPPVTTTTEPPQSLCVDLWSSNARITPKPGSTTMLVGEIDDPSVGERAQDVLLLSYEADGTLLGHAAFGRPWTSVFAAEMDYAWGPIPKPGALLLADMTGDGRDDLVVVTELGVRVSVASGARSFADMTMWLDLSETPLRIDTTNTTTRAYLFMDTTGDQSADMVFFDRQTMRLAYYPSDRKGALVDGEGCNGITWFELTKISARCASLGEDCFFIATDANGDGLADPVLVYLDRLTAEHEVYLTFVATSPPSPLSWYLAAPAVFPRGSCTSPWAVVMGDFVGPTGSVDDSTAGSVGPQVACLSSYDARVYVAGLGAWGHVPGQPTRVHVADVNLDGRADLIVFTELGSYYMLSTGSNFEAPVSTAQYAATASVSMPVQAISALGETDQTAATVIASAEAVIAAPVELRCSSPRRVVAYFANRRPDRSGVCDGVTEPFSTDPLSRAADVTHVIFASMVPNADTVSLDYANARDEAVVANLVGKLASLNPAGVRALVSVGGEGGDFEFPRLVLNDQSVSQFANASLTFLRANGLQGLELSWPSVTADQVPSFLDLVSTLSTTLRGAGMDLALAVPPYELYLGLPWEALSRQVDMINFKTFDLDGEEVLGAAPYIETPLFSCLEMTGFSVNTMIDRILAAGASPQRMNLITSAQGRSFVLDGDGWVGGPGSPGPCMGVDGLLDQSELRLLVPPGGARLDTEAFANYAHFGANSFVHYDDPFTVCFARAHCLGGVGVWDVDSDSYGELIRAVTEAVYGDPATCIAYEPPQCTNTISYAGTEDLGTPELVATLGDAEFMLFQVRKTWEDAREHCKALRGDLAAITTRAEASTVYSLLTGWAISGQLGESDIYSGRDVFVWLGGNDAEQEGRFVWANSSAELTYTAWAGGQPDGRFGGEDCLAASIRLAGSSGAGLRQVQGSESQWFDMGCTLALPFVCQRSAAQALSVEFSGAKQLPFIMGSLLVLPPAKDSEEPGLMRTMAEGQKICRTLGGELPSLTDIWSRDTLLSDYKRDLPPYMWIGLRSYGEGEMFWSDGSYSTDGLLNAWEPGEFGNAACAIIVGPAGADVTLRADALYSSWNGSAVLGATLVSPPPPPPPRPPSPGPSPPLAPRNDSGEGIPPSPPDSGAAPASSDTVTLRLRQGVYSLSCQERAPVVCQRNTPVVSLAPTYHCLSRPDGLAWMVAGEQTSALPLAVAEEADCAVQCMLSPRCAYYIFLPNWRPANFPEADLMAPETVPHSCYRMGRPWPPSGGFAPKVLIEVTPGDRVCFRTDAMFVGDTVEASPSAIDSLGAYSPLFGSLTPLGTPNTAVQPFSVLCAKESDAPVLGSLRVAASNAYNIMDLEVTCLGPKGPGVPISVLASGRTPAASGLLNRGNCDRSGIQGIRGASDQLGICWLYVFCGSGAAQVLIGASINRKCPVGSTFEYSCPRGMIARGVQGATLPPPPNTLSPDLSRNYLSALRLVCVERPAFLSKTIAPPPALPPPAPKQQRRRNLLQESSEGAASIRGSLEAAQPRTSPPGALQHPTAAPEAQTSPASRAQAPGAAPAQPSSSQPCAAAKASKPAPSQPPTPTAQSTASPAFAPPQAPHPSYPAAHPAFTAHAAIAATAPSQEPRPSGAPTGEASIAAAPDPAGAYRQQ</sequence>
<keyword evidence="1" id="KW-1015">Disulfide bond</keyword>
<dbReference type="SMART" id="SM00202">
    <property type="entry name" value="SR"/>
    <property type="match status" value="3"/>
</dbReference>
<evidence type="ECO:0000259" key="6">
    <source>
        <dbReference type="PROSITE" id="PS51910"/>
    </source>
</evidence>
<dbReference type="InterPro" id="IPR001304">
    <property type="entry name" value="C-type_lectin-like"/>
</dbReference>
<dbReference type="InterPro" id="IPR050111">
    <property type="entry name" value="C-type_lectin/snaclec_domain"/>
</dbReference>
<gene>
    <name evidence="7" type="ORF">HYH03_013524</name>
</gene>
<dbReference type="CDD" id="cd00037">
    <property type="entry name" value="CLECT"/>
    <property type="match status" value="2"/>
</dbReference>
<organism evidence="7 8">
    <name type="scientific">Edaphochlamys debaryana</name>
    <dbReference type="NCBI Taxonomy" id="47281"/>
    <lineage>
        <taxon>Eukaryota</taxon>
        <taxon>Viridiplantae</taxon>
        <taxon>Chlorophyta</taxon>
        <taxon>core chlorophytes</taxon>
        <taxon>Chlorophyceae</taxon>
        <taxon>CS clade</taxon>
        <taxon>Chlamydomonadales</taxon>
        <taxon>Chlamydomonadales incertae sedis</taxon>
        <taxon>Edaphochlamys</taxon>
    </lineage>
</organism>
<dbReference type="GO" id="GO:0005975">
    <property type="term" value="P:carbohydrate metabolic process"/>
    <property type="evidence" value="ECO:0007669"/>
    <property type="project" value="InterPro"/>
</dbReference>
<evidence type="ECO:0000256" key="2">
    <source>
        <dbReference type="SAM" id="MobiDB-lite"/>
    </source>
</evidence>
<feature type="signal peptide" evidence="3">
    <location>
        <begin position="1"/>
        <end position="23"/>
    </location>
</feature>
<dbReference type="InterPro" id="IPR016186">
    <property type="entry name" value="C-type_lectin-like/link_sf"/>
</dbReference>
<feature type="compositionally biased region" description="Low complexity" evidence="2">
    <location>
        <begin position="1919"/>
        <end position="1949"/>
    </location>
</feature>
<dbReference type="GO" id="GO:0008061">
    <property type="term" value="F:chitin binding"/>
    <property type="evidence" value="ECO:0007669"/>
    <property type="project" value="InterPro"/>
</dbReference>
<proteinExistence type="predicted"/>
<accession>A0A836BT47</accession>
<dbReference type="InterPro" id="IPR028994">
    <property type="entry name" value="Integrin_alpha_N"/>
</dbReference>
<feature type="compositionally biased region" description="Pro residues" evidence="2">
    <location>
        <begin position="1476"/>
        <end position="1495"/>
    </location>
</feature>
<dbReference type="SMART" id="SM00034">
    <property type="entry name" value="CLECT"/>
    <property type="match status" value="2"/>
</dbReference>
<dbReference type="SUPFAM" id="SSF56487">
    <property type="entry name" value="SRCR-like"/>
    <property type="match status" value="3"/>
</dbReference>
<feature type="compositionally biased region" description="Low complexity" evidence="2">
    <location>
        <begin position="1976"/>
        <end position="1994"/>
    </location>
</feature>
<dbReference type="Gene3D" id="3.10.100.10">
    <property type="entry name" value="Mannose-Binding Protein A, subunit A"/>
    <property type="match status" value="2"/>
</dbReference>
<dbReference type="InterPro" id="IPR001190">
    <property type="entry name" value="SRCR"/>
</dbReference>
<feature type="region of interest" description="Disordered" evidence="2">
    <location>
        <begin position="1859"/>
        <end position="2023"/>
    </location>
</feature>
<feature type="compositionally biased region" description="Pro residues" evidence="2">
    <location>
        <begin position="1966"/>
        <end position="1975"/>
    </location>
</feature>
<dbReference type="Gene3D" id="3.10.250.10">
    <property type="entry name" value="SRCR-like domain"/>
    <property type="match status" value="3"/>
</dbReference>
<evidence type="ECO:0008006" key="9">
    <source>
        <dbReference type="Google" id="ProtNLM"/>
    </source>
</evidence>
<dbReference type="GO" id="GO:0016020">
    <property type="term" value="C:membrane"/>
    <property type="evidence" value="ECO:0007669"/>
    <property type="project" value="InterPro"/>
</dbReference>
<feature type="compositionally biased region" description="Pro residues" evidence="2">
    <location>
        <begin position="1861"/>
        <end position="1871"/>
    </location>
</feature>
<feature type="domain" description="SRCR" evidence="5">
    <location>
        <begin position="29"/>
        <end position="160"/>
    </location>
</feature>
<evidence type="ECO:0000313" key="7">
    <source>
        <dbReference type="EMBL" id="KAG2487945.1"/>
    </source>
</evidence>
<dbReference type="InterPro" id="IPR017853">
    <property type="entry name" value="GH"/>
</dbReference>
<evidence type="ECO:0000256" key="3">
    <source>
        <dbReference type="SAM" id="SignalP"/>
    </source>
</evidence>
<dbReference type="Pfam" id="PF00530">
    <property type="entry name" value="SRCR"/>
    <property type="match status" value="3"/>
</dbReference>
<dbReference type="InterPro" id="IPR029070">
    <property type="entry name" value="Chitinase_insertion_sf"/>
</dbReference>
<dbReference type="SUPFAM" id="SSF56436">
    <property type="entry name" value="C-type lectin-like"/>
    <property type="match status" value="2"/>
</dbReference>
<dbReference type="Gene3D" id="3.10.50.10">
    <property type="match status" value="1"/>
</dbReference>
<name>A0A836BT47_9CHLO</name>
<keyword evidence="3" id="KW-0732">Signal</keyword>
<dbReference type="InterPro" id="IPR036772">
    <property type="entry name" value="SRCR-like_dom_sf"/>
</dbReference>
<dbReference type="OrthoDB" id="547207at2759"/>
<dbReference type="SUPFAM" id="SSF69318">
    <property type="entry name" value="Integrin alpha N-terminal domain"/>
    <property type="match status" value="1"/>
</dbReference>
<evidence type="ECO:0000259" key="4">
    <source>
        <dbReference type="PROSITE" id="PS50041"/>
    </source>
</evidence>
<dbReference type="PROSITE" id="PS51910">
    <property type="entry name" value="GH18_2"/>
    <property type="match status" value="1"/>
</dbReference>
<dbReference type="PROSITE" id="PS50287">
    <property type="entry name" value="SRCR_2"/>
    <property type="match status" value="3"/>
</dbReference>
<dbReference type="InterPro" id="IPR001223">
    <property type="entry name" value="Glyco_hydro18_cat"/>
</dbReference>
<feature type="domain" description="C-type lectin" evidence="4">
    <location>
        <begin position="1178"/>
        <end position="1324"/>
    </location>
</feature>
<comment type="caution">
    <text evidence="7">The sequence shown here is derived from an EMBL/GenBank/DDBJ whole genome shotgun (WGS) entry which is preliminary data.</text>
</comment>
<feature type="domain" description="SRCR" evidence="5">
    <location>
        <begin position="281"/>
        <end position="388"/>
    </location>
</feature>
<dbReference type="PROSITE" id="PS50041">
    <property type="entry name" value="C_TYPE_LECTIN_2"/>
    <property type="match status" value="2"/>
</dbReference>
<dbReference type="SUPFAM" id="SSF51445">
    <property type="entry name" value="(Trans)glycosidases"/>
    <property type="match status" value="1"/>
</dbReference>
<protein>
    <recommendedName>
        <fullName evidence="9">Chitinase</fullName>
    </recommendedName>
</protein>
<feature type="domain" description="GH18" evidence="6">
    <location>
        <begin position="803"/>
        <end position="1145"/>
    </location>
</feature>
<evidence type="ECO:0000256" key="1">
    <source>
        <dbReference type="ARBA" id="ARBA00023157"/>
    </source>
</evidence>
<dbReference type="InterPro" id="IPR011583">
    <property type="entry name" value="Chitinase_II/V-like_cat"/>
</dbReference>